<accession>A0A143SZM2</accession>
<reference evidence="2" key="1">
    <citation type="submission" date="2016-03" db="EMBL/GenBank/DDBJ databases">
        <title>Complete sequence of the second linear plasmid SAP2 of Streptomyces avermitilis.</title>
        <authorList>
            <person name="Ikeda H."/>
        </authorList>
    </citation>
    <scope>NUCLEOTIDE SEQUENCE</scope>
    <source>
        <strain evidence="2">MA-4680</strain>
        <plasmid evidence="2">SAP2</plasmid>
    </source>
</reference>
<feature type="region of interest" description="Disordered" evidence="1">
    <location>
        <begin position="32"/>
        <end position="53"/>
    </location>
</feature>
<dbReference type="EMBL" id="AP017380">
    <property type="protein sequence ID" value="BAU77558.1"/>
    <property type="molecule type" value="Genomic_DNA"/>
</dbReference>
<sequence length="53" mass="5768">MLFREERTAMGTIPARAGSTLNDLYPSSPGKPILTNFTHSGRSSESAICGKRR</sequence>
<gene>
    <name evidence="2" type="ORF">SAVERM_2p114</name>
</gene>
<proteinExistence type="predicted"/>
<keyword evidence="2" id="KW-0614">Plasmid</keyword>
<protein>
    <submittedName>
        <fullName evidence="2">Uncharacterized protein</fullName>
    </submittedName>
</protein>
<organism evidence="2">
    <name type="scientific">Streptomyces avermitilis (strain ATCC 31267 / DSM 46492 / JCM 5070 / NBRC 14893 / NCIMB 12804 / NRRL 8165 / MA-4680)</name>
    <dbReference type="NCBI Taxonomy" id="227882"/>
    <lineage>
        <taxon>Bacteria</taxon>
        <taxon>Bacillati</taxon>
        <taxon>Actinomycetota</taxon>
        <taxon>Actinomycetes</taxon>
        <taxon>Kitasatosporales</taxon>
        <taxon>Streptomycetaceae</taxon>
        <taxon>Streptomyces</taxon>
    </lineage>
</organism>
<geneLocation type="plasmid" evidence="2">
    <name>SAP2</name>
</geneLocation>
<evidence type="ECO:0000313" key="2">
    <source>
        <dbReference type="EMBL" id="BAU77558.1"/>
    </source>
</evidence>
<dbReference type="AlphaFoldDB" id="A0A143SZM2"/>
<name>A0A143SZM2_STRAW</name>
<evidence type="ECO:0000256" key="1">
    <source>
        <dbReference type="SAM" id="MobiDB-lite"/>
    </source>
</evidence>
<feature type="compositionally biased region" description="Polar residues" evidence="1">
    <location>
        <begin position="35"/>
        <end position="46"/>
    </location>
</feature>